<organism evidence="2 3">
    <name type="scientific">Alkaliphilus oremlandii (strain OhILAs)</name>
    <name type="common">Clostridium oremlandii (strain OhILAs)</name>
    <dbReference type="NCBI Taxonomy" id="350688"/>
    <lineage>
        <taxon>Bacteria</taxon>
        <taxon>Bacillati</taxon>
        <taxon>Bacillota</taxon>
        <taxon>Clostridia</taxon>
        <taxon>Peptostreptococcales</taxon>
        <taxon>Natronincolaceae</taxon>
        <taxon>Alkaliphilus</taxon>
    </lineage>
</organism>
<evidence type="ECO:0008006" key="4">
    <source>
        <dbReference type="Google" id="ProtNLM"/>
    </source>
</evidence>
<evidence type="ECO:0000313" key="3">
    <source>
        <dbReference type="Proteomes" id="UP000000269"/>
    </source>
</evidence>
<dbReference type="OrthoDB" id="1953500at2"/>
<dbReference type="Pfam" id="PF11167">
    <property type="entry name" value="DUF2953"/>
    <property type="match status" value="1"/>
</dbReference>
<dbReference type="Proteomes" id="UP000000269">
    <property type="component" value="Chromosome"/>
</dbReference>
<dbReference type="HOGENOM" id="CLU_097083_1_0_9"/>
<proteinExistence type="predicted"/>
<sequence length="208" mass="24140">MIILIIGIILVILFFSDFIIEMRINKCGKDHKINMHLKGFYGIMNYNIHIPFIDIVTGRDNIPALKFNQKIGRGKNLKNIANNKSVINLHELQNMYKKYKKIYLKYTTFIVSIQKKIIIHRIYWTTELGVGDAYETAMITGFIWMMKSYLMTALYRSRHQPKDAHINVAPNYGKEILNTSFHCIFSIKLGNIINAGLKTLIVQKRDGV</sequence>
<dbReference type="InterPro" id="IPR021338">
    <property type="entry name" value="DUF2953"/>
</dbReference>
<evidence type="ECO:0000313" key="2">
    <source>
        <dbReference type="EMBL" id="ABW19126.1"/>
    </source>
</evidence>
<dbReference type="KEGG" id="aoe:Clos_1583"/>
<name>A8MFG3_ALKOO</name>
<keyword evidence="3" id="KW-1185">Reference proteome</keyword>
<keyword evidence="1" id="KW-0472">Membrane</keyword>
<keyword evidence="1" id="KW-1133">Transmembrane helix</keyword>
<dbReference type="eggNOG" id="ENOG5033A2A">
    <property type="taxonomic scope" value="Bacteria"/>
</dbReference>
<evidence type="ECO:0000256" key="1">
    <source>
        <dbReference type="SAM" id="Phobius"/>
    </source>
</evidence>
<feature type="transmembrane region" description="Helical" evidence="1">
    <location>
        <begin position="6"/>
        <end position="24"/>
    </location>
</feature>
<keyword evidence="1" id="KW-0812">Transmembrane</keyword>
<accession>A8MFG3</accession>
<dbReference type="RefSeq" id="WP_012159438.1">
    <property type="nucleotide sequence ID" value="NC_009922.1"/>
</dbReference>
<gene>
    <name evidence="2" type="ordered locus">Clos_1583</name>
</gene>
<dbReference type="EMBL" id="CP000853">
    <property type="protein sequence ID" value="ABW19126.1"/>
    <property type="molecule type" value="Genomic_DNA"/>
</dbReference>
<dbReference type="STRING" id="350688.Clos_1583"/>
<protein>
    <recommendedName>
        <fullName evidence="4">DUF2953 domain-containing protein</fullName>
    </recommendedName>
</protein>
<reference evidence="3" key="1">
    <citation type="submission" date="2007-10" db="EMBL/GenBank/DDBJ databases">
        <title>Complete genome of Alkaliphilus oremlandii OhILAs.</title>
        <authorList>
            <person name="Copeland A."/>
            <person name="Lucas S."/>
            <person name="Lapidus A."/>
            <person name="Barry K."/>
            <person name="Detter J.C."/>
            <person name="Glavina del Rio T."/>
            <person name="Hammon N."/>
            <person name="Israni S."/>
            <person name="Dalin E."/>
            <person name="Tice H."/>
            <person name="Pitluck S."/>
            <person name="Chain P."/>
            <person name="Malfatti S."/>
            <person name="Shin M."/>
            <person name="Vergez L."/>
            <person name="Schmutz J."/>
            <person name="Larimer F."/>
            <person name="Land M."/>
            <person name="Hauser L."/>
            <person name="Kyrpides N."/>
            <person name="Mikhailova N."/>
            <person name="Stolz J.F."/>
            <person name="Dawson A."/>
            <person name="Fisher E."/>
            <person name="Crable B."/>
            <person name="Perera E."/>
            <person name="Lisak J."/>
            <person name="Ranganathan M."/>
            <person name="Basu P."/>
            <person name="Richardson P."/>
        </authorList>
    </citation>
    <scope>NUCLEOTIDE SEQUENCE [LARGE SCALE GENOMIC DNA]</scope>
    <source>
        <strain evidence="3">OhILAs</strain>
    </source>
</reference>
<dbReference type="AlphaFoldDB" id="A8MFG3"/>